<feature type="region of interest" description="Disordered" evidence="7">
    <location>
        <begin position="173"/>
        <end position="265"/>
    </location>
</feature>
<dbReference type="CDD" id="cd11685">
    <property type="entry name" value="UEV_TSG101-like"/>
    <property type="match status" value="1"/>
</dbReference>
<dbReference type="InterPro" id="IPR017916">
    <property type="entry name" value="SB_dom"/>
</dbReference>
<dbReference type="GO" id="GO:0006886">
    <property type="term" value="P:intracellular protein transport"/>
    <property type="evidence" value="ECO:0007669"/>
    <property type="project" value="UniProtKB-ARBA"/>
</dbReference>
<feature type="compositionally biased region" description="Pro residues" evidence="7">
    <location>
        <begin position="250"/>
        <end position="260"/>
    </location>
</feature>
<dbReference type="Proteomes" id="UP000590412">
    <property type="component" value="Unassembled WGS sequence"/>
</dbReference>
<dbReference type="SUPFAM" id="SSF140111">
    <property type="entry name" value="Endosomal sorting complex assembly domain"/>
    <property type="match status" value="1"/>
</dbReference>
<dbReference type="GO" id="GO:0072666">
    <property type="term" value="P:establishment of protein localization to vacuole"/>
    <property type="evidence" value="ECO:0007669"/>
    <property type="project" value="UniProtKB-ARBA"/>
</dbReference>
<dbReference type="InterPro" id="IPR008883">
    <property type="entry name" value="UEV_N"/>
</dbReference>
<dbReference type="OrthoDB" id="306304at2759"/>
<evidence type="ECO:0000313" key="10">
    <source>
        <dbReference type="Proteomes" id="UP000590412"/>
    </source>
</evidence>
<evidence type="ECO:0000313" key="9">
    <source>
        <dbReference type="EMBL" id="KAF6059676.1"/>
    </source>
</evidence>
<keyword evidence="5" id="KW-0653">Protein transport</keyword>
<evidence type="ECO:0000256" key="5">
    <source>
        <dbReference type="ARBA" id="ARBA00022927"/>
    </source>
</evidence>
<dbReference type="EMBL" id="JABWAB010000001">
    <property type="protein sequence ID" value="KAF6059676.1"/>
    <property type="molecule type" value="Genomic_DNA"/>
</dbReference>
<dbReference type="InterPro" id="IPR052070">
    <property type="entry name" value="ESCRT-I_UEV_domain"/>
</dbReference>
<dbReference type="PANTHER" id="PTHR23306:SF3">
    <property type="entry name" value="TUMOR SUPPRESSOR PROTEIN 101"/>
    <property type="match status" value="1"/>
</dbReference>
<comment type="caution">
    <text evidence="9">The sequence shown here is derived from an EMBL/GenBank/DDBJ whole genome shotgun (WGS) entry which is preliminary data.</text>
</comment>
<reference evidence="9" key="1">
    <citation type="submission" date="2020-03" db="EMBL/GenBank/DDBJ databases">
        <title>FDA dAtabase for Regulatory Grade micrObial Sequences (FDA-ARGOS): Supporting development and validation of Infectious Disease Dx tests.</title>
        <authorList>
            <person name="Campos J."/>
            <person name="Goldberg B."/>
            <person name="Tallon L."/>
            <person name="Sadzewicz L."/>
            <person name="Vavikolanu K."/>
            <person name="Mehta A."/>
            <person name="Aluvathingal J."/>
            <person name="Nadendla S."/>
            <person name="Nandy P."/>
            <person name="Geyer C."/>
            <person name="Yan Y."/>
            <person name="Sichtig H."/>
        </authorList>
    </citation>
    <scope>NUCLEOTIDE SEQUENCE [LARGE SCALE GENOMIC DNA]</scope>
    <source>
        <strain evidence="9">FDAARGOS_652</strain>
    </source>
</reference>
<feature type="compositionally biased region" description="Polar residues" evidence="7">
    <location>
        <begin position="198"/>
        <end position="220"/>
    </location>
</feature>
<dbReference type="Pfam" id="PF09454">
    <property type="entry name" value="Vps23_core"/>
    <property type="match status" value="1"/>
</dbReference>
<protein>
    <submittedName>
        <fullName evidence="9">UEV domain family protein</fullName>
    </submittedName>
</protein>
<dbReference type="Gene3D" id="6.10.140.820">
    <property type="match status" value="1"/>
</dbReference>
<evidence type="ECO:0000256" key="7">
    <source>
        <dbReference type="SAM" id="MobiDB-lite"/>
    </source>
</evidence>
<dbReference type="Pfam" id="PF05743">
    <property type="entry name" value="UEV"/>
    <property type="match status" value="1"/>
</dbReference>
<keyword evidence="3" id="KW-0813">Transport</keyword>
<organism evidence="9 10">
    <name type="scientific">Candida parapsilosis</name>
    <name type="common">Yeast</name>
    <dbReference type="NCBI Taxonomy" id="5480"/>
    <lineage>
        <taxon>Eukaryota</taxon>
        <taxon>Fungi</taxon>
        <taxon>Dikarya</taxon>
        <taxon>Ascomycota</taxon>
        <taxon>Saccharomycotina</taxon>
        <taxon>Pichiomycetes</taxon>
        <taxon>Debaryomycetaceae</taxon>
        <taxon>Candida/Lodderomyces clade</taxon>
        <taxon>Candida</taxon>
    </lineage>
</organism>
<accession>A0A8X7TF13</accession>
<dbReference type="SUPFAM" id="SSF54495">
    <property type="entry name" value="UBC-like"/>
    <property type="match status" value="1"/>
</dbReference>
<feature type="compositionally biased region" description="Pro residues" evidence="7">
    <location>
        <begin position="173"/>
        <end position="183"/>
    </location>
</feature>
<keyword evidence="6" id="KW-0175">Coiled coil</keyword>
<evidence type="ECO:0000256" key="3">
    <source>
        <dbReference type="ARBA" id="ARBA00022448"/>
    </source>
</evidence>
<evidence type="ECO:0000256" key="2">
    <source>
        <dbReference type="ARBA" id="ARBA00009594"/>
    </source>
</evidence>
<evidence type="ECO:0000259" key="8">
    <source>
        <dbReference type="PROSITE" id="PS51322"/>
    </source>
</evidence>
<dbReference type="InterPro" id="IPR016135">
    <property type="entry name" value="UBQ-conjugating_enzyme/RWD"/>
</dbReference>
<dbReference type="AlphaFoldDB" id="A0A8X7TF13"/>
<name>A0A8X7TF13_CANPA</name>
<gene>
    <name evidence="9" type="ORF">FOB60_001258</name>
</gene>
<feature type="domain" description="UEV" evidence="8">
    <location>
        <begin position="9"/>
        <end position="172"/>
    </location>
</feature>
<sequence>MSQPPLPQSVSNWLFNVIQPSYLYKQLVYTHVYQFLQQHLKRNLNFRIRTQVHTSEETGQSELLINLFGTIVVDEHIGVPIEIWLPFTYPYSDYDRKGAPLVYVVPDHAKEWYLKPTNNVDPQGKFYHPYLSSWYRDCIEVSGDISRTYNLIELVNVICQSVRLEVPIVLHPPVPPTDAPPKPAKIAGESSLPPRGQQAPTPSYQLSPSRSAVVSPQSTGRPELPVKPPKVVSPQHTQNNGVPEKYQRPLPLPQDSPSPVFPTANVAPVTSQYTQPHAFEQYRSPTPQEGLGSQNYHNAPPRQLQPEPIDLVDSIAQLSVVDNERRASLENLSHQFNNYFAQDQIHYDTQYINENIQKTNALFTQLTRHNQQALENSKNLDDHITHISTRLSNLTNLNQELSILHELNNQAQDKVILSNTFELPLDELIIPDSPLVKQLYEVVSEIKAIKDTLNLISGNFHGCKEVVNDKNLDVCVKTVRNLGRELFWLELTKNEIASNIMNLQA</sequence>
<dbReference type="PROSITE" id="PS51322">
    <property type="entry name" value="UEV"/>
    <property type="match status" value="1"/>
</dbReference>
<comment type="similarity">
    <text evidence="2">Belongs to the ubiquitin-conjugating enzyme family. UEV subfamily.</text>
</comment>
<feature type="compositionally biased region" description="Polar residues" evidence="7">
    <location>
        <begin position="283"/>
        <end position="297"/>
    </location>
</feature>
<proteinExistence type="inferred from homology"/>
<dbReference type="GO" id="GO:0043130">
    <property type="term" value="F:ubiquitin binding"/>
    <property type="evidence" value="ECO:0007669"/>
    <property type="project" value="TreeGrafter"/>
</dbReference>
<dbReference type="Gene3D" id="3.10.110.10">
    <property type="entry name" value="Ubiquitin Conjugating Enzyme"/>
    <property type="match status" value="1"/>
</dbReference>
<dbReference type="GO" id="GO:0043162">
    <property type="term" value="P:ubiquitin-dependent protein catabolic process via the multivesicular body sorting pathway"/>
    <property type="evidence" value="ECO:0007669"/>
    <property type="project" value="UniProtKB-ARBA"/>
</dbReference>
<comment type="subcellular location">
    <subcellularLocation>
        <location evidence="1">Endosome</location>
    </subcellularLocation>
</comment>
<evidence type="ECO:0000256" key="1">
    <source>
        <dbReference type="ARBA" id="ARBA00004177"/>
    </source>
</evidence>
<evidence type="ECO:0000256" key="4">
    <source>
        <dbReference type="ARBA" id="ARBA00022753"/>
    </source>
</evidence>
<feature type="region of interest" description="Disordered" evidence="7">
    <location>
        <begin position="282"/>
        <end position="301"/>
    </location>
</feature>
<evidence type="ECO:0000256" key="6">
    <source>
        <dbReference type="ARBA" id="ARBA00023054"/>
    </source>
</evidence>
<keyword evidence="4" id="KW-0967">Endosome</keyword>
<dbReference type="PANTHER" id="PTHR23306">
    <property type="entry name" value="TUMOR SUSCEPTIBILITY GENE 101 PROTEIN-RELATED"/>
    <property type="match status" value="1"/>
</dbReference>
<dbReference type="InterPro" id="IPR037202">
    <property type="entry name" value="ESCRT_assembly_dom"/>
</dbReference>
<dbReference type="GO" id="GO:0000813">
    <property type="term" value="C:ESCRT I complex"/>
    <property type="evidence" value="ECO:0007669"/>
    <property type="project" value="TreeGrafter"/>
</dbReference>